<evidence type="ECO:0000313" key="2">
    <source>
        <dbReference type="EMBL" id="ERN01241.1"/>
    </source>
</evidence>
<dbReference type="PANTHER" id="PTHR43592:SF24">
    <property type="entry name" value="CAAX AMINO TERMINAL PROTEASE FAMILY PROTEIN"/>
    <property type="match status" value="1"/>
</dbReference>
<protein>
    <submittedName>
        <fullName evidence="2">Uncharacterized protein</fullName>
    </submittedName>
</protein>
<dbReference type="Gramene" id="ERN01241">
    <property type="protein sequence ID" value="ERN01241"/>
    <property type="gene ID" value="AMTR_s00002p00243710"/>
</dbReference>
<evidence type="ECO:0000256" key="1">
    <source>
        <dbReference type="SAM" id="Phobius"/>
    </source>
</evidence>
<accession>W1P126</accession>
<dbReference type="Proteomes" id="UP000017836">
    <property type="component" value="Unassembled WGS sequence"/>
</dbReference>
<dbReference type="HOGENOM" id="CLU_2443754_0_0_1"/>
<keyword evidence="1" id="KW-0472">Membrane</keyword>
<reference evidence="3" key="1">
    <citation type="journal article" date="2013" name="Science">
        <title>The Amborella genome and the evolution of flowering plants.</title>
        <authorList>
            <consortium name="Amborella Genome Project"/>
        </authorList>
    </citation>
    <scope>NUCLEOTIDE SEQUENCE [LARGE SCALE GENOMIC DNA]</scope>
</reference>
<organism evidence="2 3">
    <name type="scientific">Amborella trichopoda</name>
    <dbReference type="NCBI Taxonomy" id="13333"/>
    <lineage>
        <taxon>Eukaryota</taxon>
        <taxon>Viridiplantae</taxon>
        <taxon>Streptophyta</taxon>
        <taxon>Embryophyta</taxon>
        <taxon>Tracheophyta</taxon>
        <taxon>Spermatophyta</taxon>
        <taxon>Magnoliopsida</taxon>
        <taxon>Amborellales</taxon>
        <taxon>Amborellaceae</taxon>
        <taxon>Amborella</taxon>
    </lineage>
</organism>
<dbReference type="EMBL" id="KI394767">
    <property type="protein sequence ID" value="ERN01241.1"/>
    <property type="molecule type" value="Genomic_DNA"/>
</dbReference>
<proteinExistence type="predicted"/>
<keyword evidence="1" id="KW-1133">Transmembrane helix</keyword>
<keyword evidence="1" id="KW-0812">Transmembrane</keyword>
<gene>
    <name evidence="2" type="ORF">AMTR_s00002p00243710</name>
</gene>
<dbReference type="PANTHER" id="PTHR43592">
    <property type="entry name" value="CAAX AMINO TERMINAL PROTEASE"/>
    <property type="match status" value="1"/>
</dbReference>
<dbReference type="AlphaFoldDB" id="W1P126"/>
<keyword evidence="3" id="KW-1185">Reference proteome</keyword>
<dbReference type="eggNOG" id="ENOG502QR9S">
    <property type="taxonomic scope" value="Eukaryota"/>
</dbReference>
<name>W1P126_AMBTC</name>
<sequence>MDSAMACRDHLPVNQRILQGEPWTVPWTAETILQVMFLWIASFWLVGSWIVPFLAHAAGVNKEALTYRAQALYSLLTDVVEELTGIAILH</sequence>
<evidence type="ECO:0000313" key="3">
    <source>
        <dbReference type="Proteomes" id="UP000017836"/>
    </source>
</evidence>
<feature type="transmembrane region" description="Helical" evidence="1">
    <location>
        <begin position="32"/>
        <end position="55"/>
    </location>
</feature>